<comment type="caution">
    <text evidence="2">The sequence shown here is derived from an EMBL/GenBank/DDBJ whole genome shotgun (WGS) entry which is preliminary data.</text>
</comment>
<dbReference type="Pfam" id="PF05709">
    <property type="entry name" value="Sipho_tail"/>
    <property type="match status" value="1"/>
</dbReference>
<proteinExistence type="predicted"/>
<dbReference type="Proteomes" id="UP000070779">
    <property type="component" value="Unassembled WGS sequence"/>
</dbReference>
<evidence type="ECO:0000313" key="5">
    <source>
        <dbReference type="Proteomes" id="UP000280535"/>
    </source>
</evidence>
<dbReference type="EMBL" id="RJOA01000009">
    <property type="protein sequence ID" value="RSI98510.1"/>
    <property type="molecule type" value="Genomic_DNA"/>
</dbReference>
<dbReference type="InterPro" id="IPR008841">
    <property type="entry name" value="Siphovirus-type_tail_N"/>
</dbReference>
<accession>A0A139R852</accession>
<dbReference type="Gene3D" id="2.40.30.200">
    <property type="match status" value="1"/>
</dbReference>
<name>A0A139R852_STRMT</name>
<dbReference type="AlphaFoldDB" id="A0A139R852"/>
<dbReference type="Proteomes" id="UP000280535">
    <property type="component" value="Unassembled WGS sequence"/>
</dbReference>
<dbReference type="InterPro" id="IPR006520">
    <property type="entry name" value="Dit_BPSPP_N"/>
</dbReference>
<sequence>MTKEMTFNGVDMSRFFRIKDIIRPIGNKRSVSTDNAPLLGVNIQQVKRGGKEHIIKFDIKTTNAIEMERLKHELAGVLNVLEPVKITYGDEPDKYYMGLPVDEITPENLTRWFQRSELKIIIPDGVAHSTTLKTFDIDTNETSSLDRIVFDLTNTGTEPAYPIIRIKHNSENGYIGVVNNRAAFELGNREEADTEPYKGSEVLLDYRGTNILQGLQNATKGVAITNDNRERLVGTLSKTTLWGRNHIELSDRGTFEKDRNNAQSLTWAIPADINGEVGSLNDYLLWRQVFMAAVANQYGFIKVTVSDTDGNFLYGVETYKRYQTLDCEYSFFTTDGKGGYKYIKWWYFIGTGAQVGKLDPFSAEKGWSELKRNDDRVQVFFDGSHYDFIIPEIKDKKSAKIHITLGALRDWPLVSHMYVDEFMYRKDFVTRSLDIPNRYSIGSNVVINSEDDSVYIDGISKVSEVVDGSHWPVIPPGKSQLELYFSRFIKKKPTVTIEFEERWI</sequence>
<dbReference type="EMBL" id="LQZD01000432">
    <property type="protein sequence ID" value="KXU10878.1"/>
    <property type="molecule type" value="Genomic_DNA"/>
</dbReference>
<dbReference type="PATRIC" id="fig|28037.238.peg.2133"/>
<gene>
    <name evidence="3" type="ORF">D8843_05335</name>
    <name evidence="2" type="ORF">SMIDD22_01802</name>
</gene>
<organism evidence="2 4">
    <name type="scientific">Streptococcus mitis</name>
    <dbReference type="NCBI Taxonomy" id="28037"/>
    <lineage>
        <taxon>Bacteria</taxon>
        <taxon>Bacillati</taxon>
        <taxon>Bacillota</taxon>
        <taxon>Bacilli</taxon>
        <taxon>Lactobacillales</taxon>
        <taxon>Streptococcaceae</taxon>
        <taxon>Streptococcus</taxon>
        <taxon>Streptococcus mitis group</taxon>
    </lineage>
</organism>
<evidence type="ECO:0000259" key="1">
    <source>
        <dbReference type="Pfam" id="PF05709"/>
    </source>
</evidence>
<dbReference type="RefSeq" id="WP_061864955.1">
    <property type="nucleotide sequence ID" value="NZ_RJOA01000009.1"/>
</dbReference>
<reference evidence="3 5" key="2">
    <citation type="submission" date="2018-11" db="EMBL/GenBank/DDBJ databases">
        <title>Species Designations Belie Phenotypic and Genotypic Heterogeneity in Oral Streptococci.</title>
        <authorList>
            <person name="Velsko I."/>
        </authorList>
    </citation>
    <scope>NUCLEOTIDE SEQUENCE [LARGE SCALE GENOMIC DNA]</scope>
    <source>
        <strain evidence="3 5">BCC49</strain>
    </source>
</reference>
<evidence type="ECO:0000313" key="2">
    <source>
        <dbReference type="EMBL" id="KXU10878.1"/>
    </source>
</evidence>
<feature type="domain" description="Siphovirus-type tail component RIFT-related" evidence="1">
    <location>
        <begin position="16"/>
        <end position="121"/>
    </location>
</feature>
<dbReference type="NCBIfam" id="TIGR01633">
    <property type="entry name" value="phi3626_gp14_N"/>
    <property type="match status" value="1"/>
</dbReference>
<evidence type="ECO:0000313" key="3">
    <source>
        <dbReference type="EMBL" id="RSI98510.1"/>
    </source>
</evidence>
<evidence type="ECO:0000313" key="4">
    <source>
        <dbReference type="Proteomes" id="UP000070779"/>
    </source>
</evidence>
<protein>
    <submittedName>
        <fullName evidence="2">Phage capsid and scaffold</fullName>
    </submittedName>
    <submittedName>
        <fullName evidence="3">Phage tail protein</fullName>
    </submittedName>
</protein>
<reference evidence="2 4" key="1">
    <citation type="submission" date="2016-01" db="EMBL/GenBank/DDBJ databases">
        <title>Highly variable Streptococcus oralis are common among viridans streptococci isolated from primates.</title>
        <authorList>
            <person name="Denapaite D."/>
            <person name="Rieger M."/>
            <person name="Koendgen S."/>
            <person name="Brueckner R."/>
            <person name="Ochigava I."/>
            <person name="Kappeler P."/>
            <person name="Maetz-Rensing K."/>
            <person name="Leendertz F."/>
            <person name="Hakenbeck R."/>
        </authorList>
    </citation>
    <scope>NUCLEOTIDE SEQUENCE [LARGE SCALE GENOMIC DNA]</scope>
    <source>
        <strain evidence="2 4">DD22</strain>
    </source>
</reference>